<dbReference type="EMBL" id="MU825414">
    <property type="protein sequence ID" value="KAJ7390588.1"/>
    <property type="molecule type" value="Genomic_DNA"/>
</dbReference>
<proteinExistence type="predicted"/>
<comment type="caution">
    <text evidence="3">The sequence shown here is derived from an EMBL/GenBank/DDBJ whole genome shotgun (WGS) entry which is preliminary data.</text>
</comment>
<feature type="compositionally biased region" description="Low complexity" evidence="1">
    <location>
        <begin position="33"/>
        <end position="43"/>
    </location>
</feature>
<dbReference type="GO" id="GO:0051049">
    <property type="term" value="P:regulation of transport"/>
    <property type="evidence" value="ECO:0007669"/>
    <property type="project" value="TreeGrafter"/>
</dbReference>
<gene>
    <name evidence="3" type="primary">ICA1_1</name>
    <name evidence="3" type="ORF">OS493_023977</name>
</gene>
<reference evidence="3" key="1">
    <citation type="submission" date="2023-01" db="EMBL/GenBank/DDBJ databases">
        <title>Genome assembly of the deep-sea coral Lophelia pertusa.</title>
        <authorList>
            <person name="Herrera S."/>
            <person name="Cordes E."/>
        </authorList>
    </citation>
    <scope>NUCLEOTIDE SEQUENCE</scope>
    <source>
        <strain evidence="3">USNM1676648</strain>
        <tissue evidence="3">Polyp</tissue>
    </source>
</reference>
<dbReference type="GO" id="GO:0019904">
    <property type="term" value="F:protein domain specific binding"/>
    <property type="evidence" value="ECO:0007669"/>
    <property type="project" value="InterPro"/>
</dbReference>
<dbReference type="Pfam" id="PF06456">
    <property type="entry name" value="Arfaptin"/>
    <property type="match status" value="1"/>
</dbReference>
<name>A0A9W9ZZ86_9CNID</name>
<keyword evidence="4" id="KW-1185">Reference proteome</keyword>
<dbReference type="SUPFAM" id="SSF103657">
    <property type="entry name" value="BAR/IMD domain-like"/>
    <property type="match status" value="1"/>
</dbReference>
<dbReference type="InterPro" id="IPR027267">
    <property type="entry name" value="AH/BAR_dom_sf"/>
</dbReference>
<protein>
    <submittedName>
        <fullName evidence="3">Islet cell autoantigen 1</fullName>
    </submittedName>
</protein>
<dbReference type="AlphaFoldDB" id="A0A9W9ZZ86"/>
<feature type="domain" description="AH" evidence="2">
    <location>
        <begin position="54"/>
        <end position="115"/>
    </location>
</feature>
<dbReference type="PANTHER" id="PTHR10164">
    <property type="entry name" value="ISLET CELL AUTOANTIGEN 1"/>
    <property type="match status" value="1"/>
</dbReference>
<dbReference type="Proteomes" id="UP001163046">
    <property type="component" value="Unassembled WGS sequence"/>
</dbReference>
<organism evidence="3 4">
    <name type="scientific">Desmophyllum pertusum</name>
    <dbReference type="NCBI Taxonomy" id="174260"/>
    <lineage>
        <taxon>Eukaryota</taxon>
        <taxon>Metazoa</taxon>
        <taxon>Cnidaria</taxon>
        <taxon>Anthozoa</taxon>
        <taxon>Hexacorallia</taxon>
        <taxon>Scleractinia</taxon>
        <taxon>Caryophylliina</taxon>
        <taxon>Caryophylliidae</taxon>
        <taxon>Desmophyllum</taxon>
    </lineage>
</organism>
<evidence type="ECO:0000259" key="2">
    <source>
        <dbReference type="Pfam" id="PF06456"/>
    </source>
</evidence>
<evidence type="ECO:0000256" key="1">
    <source>
        <dbReference type="SAM" id="MobiDB-lite"/>
    </source>
</evidence>
<dbReference type="InterPro" id="IPR010504">
    <property type="entry name" value="AH_dom"/>
</dbReference>
<sequence>MDSSYQKVSQDPEESDDRHRSYQPYQDDDEGYEGNSGYNYGYNPYRPQAGGIKGKVEQKYWHTKQSVIQKFGKSQDCYVVAGDSEVDARLEAFRHIQKTCIDILKAVEVYQNRIFGKTVDY</sequence>
<dbReference type="OrthoDB" id="2126778at2759"/>
<dbReference type="GO" id="GO:0005794">
    <property type="term" value="C:Golgi apparatus"/>
    <property type="evidence" value="ECO:0007669"/>
    <property type="project" value="TreeGrafter"/>
</dbReference>
<dbReference type="PANTHER" id="PTHR10164:SF4">
    <property type="entry name" value="GH23156P"/>
    <property type="match status" value="1"/>
</dbReference>
<feature type="region of interest" description="Disordered" evidence="1">
    <location>
        <begin position="1"/>
        <end position="44"/>
    </location>
</feature>
<evidence type="ECO:0000313" key="4">
    <source>
        <dbReference type="Proteomes" id="UP001163046"/>
    </source>
</evidence>
<accession>A0A9W9ZZ86</accession>
<dbReference type="InterPro" id="IPR024114">
    <property type="entry name" value="Islet_autoAg_Ica1/Ica1-like"/>
</dbReference>
<evidence type="ECO:0000313" key="3">
    <source>
        <dbReference type="EMBL" id="KAJ7390588.1"/>
    </source>
</evidence>